<dbReference type="PROSITE" id="PS51892">
    <property type="entry name" value="SUBTILASE"/>
    <property type="match status" value="1"/>
</dbReference>
<dbReference type="InterPro" id="IPR000209">
    <property type="entry name" value="Peptidase_S8/S53_dom"/>
</dbReference>
<dbReference type="KEGG" id="flh:EJ997_08850"/>
<name>A0A3S9PYP8_9ACTO</name>
<dbReference type="GO" id="GO:0004252">
    <property type="term" value="F:serine-type endopeptidase activity"/>
    <property type="evidence" value="ECO:0007669"/>
    <property type="project" value="InterPro"/>
</dbReference>
<keyword evidence="3" id="KW-0378">Hydrolase</keyword>
<evidence type="ECO:0000256" key="5">
    <source>
        <dbReference type="PROSITE-ProRule" id="PRU01240"/>
    </source>
</evidence>
<keyword evidence="2" id="KW-0645">Protease</keyword>
<evidence type="ECO:0000259" key="7">
    <source>
        <dbReference type="Pfam" id="PF00082"/>
    </source>
</evidence>
<dbReference type="EMBL" id="CP034593">
    <property type="protein sequence ID" value="AZQ77426.1"/>
    <property type="molecule type" value="Genomic_DNA"/>
</dbReference>
<dbReference type="SUPFAM" id="SSF52743">
    <property type="entry name" value="Subtilisin-like"/>
    <property type="match status" value="1"/>
</dbReference>
<keyword evidence="6" id="KW-1133">Transmembrane helix</keyword>
<dbReference type="InterPro" id="IPR050131">
    <property type="entry name" value="Peptidase_S8_subtilisin-like"/>
</dbReference>
<dbReference type="Pfam" id="PF00082">
    <property type="entry name" value="Peptidase_S8"/>
    <property type="match status" value="1"/>
</dbReference>
<dbReference type="OrthoDB" id="3847604at2"/>
<dbReference type="InterPro" id="IPR036852">
    <property type="entry name" value="Peptidase_S8/S53_dom_sf"/>
</dbReference>
<proteinExistence type="inferred from homology"/>
<comment type="caution">
    <text evidence="5">Lacks conserved residue(s) required for the propagation of feature annotation.</text>
</comment>
<dbReference type="InterPro" id="IPR023827">
    <property type="entry name" value="Peptidase_S8_Asp-AS"/>
</dbReference>
<keyword evidence="9" id="KW-1185">Reference proteome</keyword>
<evidence type="ECO:0000256" key="2">
    <source>
        <dbReference type="ARBA" id="ARBA00022670"/>
    </source>
</evidence>
<dbReference type="GO" id="GO:0006508">
    <property type="term" value="P:proteolysis"/>
    <property type="evidence" value="ECO:0007669"/>
    <property type="project" value="UniProtKB-KW"/>
</dbReference>
<evidence type="ECO:0000313" key="9">
    <source>
        <dbReference type="Proteomes" id="UP000280344"/>
    </source>
</evidence>
<evidence type="ECO:0000256" key="1">
    <source>
        <dbReference type="ARBA" id="ARBA00011073"/>
    </source>
</evidence>
<evidence type="ECO:0000256" key="3">
    <source>
        <dbReference type="ARBA" id="ARBA00022801"/>
    </source>
</evidence>
<keyword evidence="6" id="KW-0812">Transmembrane</keyword>
<reference evidence="8 9" key="1">
    <citation type="submission" date="2018-12" db="EMBL/GenBank/DDBJ databases">
        <title>Complete genome sequence of Flaviflexus sp. H23T48.</title>
        <authorList>
            <person name="Bae J.-W."/>
            <person name="Lee J.-Y."/>
        </authorList>
    </citation>
    <scope>NUCLEOTIDE SEQUENCE [LARGE SCALE GENOMIC DNA]</scope>
    <source>
        <strain evidence="8 9">H23T48</strain>
    </source>
</reference>
<dbReference type="PROSITE" id="PS00136">
    <property type="entry name" value="SUBTILASE_ASP"/>
    <property type="match status" value="1"/>
</dbReference>
<sequence length="458" mass="47291">MAGPVLCWTKPVYDAGVGDRPRGIAGRTVSFRAGRRGAAAAALLAVSLSWPVSAVATTEDETPAAPERWTSFNDIACPPQSPDDEEPPEGRLSSYVLGLPSAHELSTGEGVRIGLLDSGINTSHVTLENANIDEGVDLTDSDDATDDEFGSGTTYASFLVGSSDGQYPVRGVAPEATLVPIKIIDQVPENMSQQYVADMADRLTEGINWAVDNDIDIAVTALALPTGSPELEEAVREAEEAGVLIIAPGGELTRNEDEDEASLRFPAAYESVLSVTAVTSAGGSVQGMLGADTIDIAAPGQNIPGASNASSSATCVVGKAYPSSLNASINAAGVAALVISAHPDETPAQIAHRLETTAIRPGADRRTSSTSWGIINPSGAIAFIDDGTAHGPVSPAHGEQPEPEFIGREPIAVEPDPQRMTKPMTWIGLAGGGALALALLLGAAGLWRGRNDSSDNEK</sequence>
<dbReference type="PANTHER" id="PTHR43806">
    <property type="entry name" value="PEPTIDASE S8"/>
    <property type="match status" value="1"/>
</dbReference>
<feature type="domain" description="Peptidase S8/S53" evidence="7">
    <location>
        <begin position="108"/>
        <end position="362"/>
    </location>
</feature>
<feature type="transmembrane region" description="Helical" evidence="6">
    <location>
        <begin position="426"/>
        <end position="447"/>
    </location>
</feature>
<keyword evidence="6" id="KW-0472">Membrane</keyword>
<gene>
    <name evidence="8" type="ORF">EJ997_08850</name>
</gene>
<keyword evidence="4" id="KW-0720">Serine protease</keyword>
<dbReference type="Gene3D" id="3.40.50.200">
    <property type="entry name" value="Peptidase S8/S53 domain"/>
    <property type="match status" value="1"/>
</dbReference>
<comment type="similarity">
    <text evidence="1 5">Belongs to the peptidase S8 family.</text>
</comment>
<accession>A0A3S9PYP8</accession>
<dbReference type="AlphaFoldDB" id="A0A3S9PYP8"/>
<protein>
    <recommendedName>
        <fullName evidence="7">Peptidase S8/S53 domain-containing protein</fullName>
    </recommendedName>
</protein>
<evidence type="ECO:0000256" key="4">
    <source>
        <dbReference type="ARBA" id="ARBA00022825"/>
    </source>
</evidence>
<evidence type="ECO:0000256" key="6">
    <source>
        <dbReference type="SAM" id="Phobius"/>
    </source>
</evidence>
<dbReference type="PANTHER" id="PTHR43806:SF11">
    <property type="entry name" value="CEREVISIN-RELATED"/>
    <property type="match status" value="1"/>
</dbReference>
<dbReference type="Proteomes" id="UP000280344">
    <property type="component" value="Chromosome"/>
</dbReference>
<organism evidence="8 9">
    <name type="scientific">Flaviflexus ciconiae</name>
    <dbReference type="NCBI Taxonomy" id="2496867"/>
    <lineage>
        <taxon>Bacteria</taxon>
        <taxon>Bacillati</taxon>
        <taxon>Actinomycetota</taxon>
        <taxon>Actinomycetes</taxon>
        <taxon>Actinomycetales</taxon>
        <taxon>Actinomycetaceae</taxon>
        <taxon>Flaviflexus</taxon>
    </lineage>
</organism>
<evidence type="ECO:0000313" key="8">
    <source>
        <dbReference type="EMBL" id="AZQ77426.1"/>
    </source>
</evidence>